<dbReference type="InterPro" id="IPR052579">
    <property type="entry name" value="Zinc_finger_SWIM"/>
</dbReference>
<protein>
    <recommendedName>
        <fullName evidence="2">ZSWIM3 N-terminal domain-containing protein</fullName>
    </recommendedName>
</protein>
<evidence type="ECO:0000259" key="2">
    <source>
        <dbReference type="Pfam" id="PF21599"/>
    </source>
</evidence>
<evidence type="ECO:0000313" key="4">
    <source>
        <dbReference type="Proteomes" id="UP001152747"/>
    </source>
</evidence>
<dbReference type="Pfam" id="PF21599">
    <property type="entry name" value="ZSWIM3_N"/>
    <property type="match status" value="1"/>
</dbReference>
<comment type="caution">
    <text evidence="3">The sequence shown here is derived from an EMBL/GenBank/DDBJ whole genome shotgun (WGS) entry which is preliminary data.</text>
</comment>
<keyword evidence="4" id="KW-1185">Reference proteome</keyword>
<dbReference type="AlphaFoldDB" id="A0A9P1IIH5"/>
<feature type="domain" description="ZSWIM3 N-terminal" evidence="2">
    <location>
        <begin position="53"/>
        <end position="155"/>
    </location>
</feature>
<sequence>MDAKVDFATLAAIKGLQNPKAIAPISVQPVGEKPNDYKEFVELTSNTDELIHSNSSFNSFANFEQTFNLWKRQYLHPFRVASSEALREPDGTINQVFKYRYVVYHCAHYGEPRMRGVGKRPNQNYLPCGCRAMLRLNYSFTEKCLKITTLNPIHNDHEVSYHMYMKVSQKARRSMGVGRQSLGSCGELASPRSSATSSSSQATTRSNTPNTVAQPNQQSLIQQMITPAQQMLAAYHLQQQQMYSQFLTTQKENLIPPVVYPFAAASFPAVQPAQPEGTSTVAQVEQKPAILAPIPIRGSAFAPVIPHNKSEVSTPPVEDLPPNPEHVLLLHQVNELLKIEDNGKAAERLQQLKALVGHWKNGN</sequence>
<evidence type="ECO:0000313" key="3">
    <source>
        <dbReference type="EMBL" id="CAI5446149.1"/>
    </source>
</evidence>
<dbReference type="InterPro" id="IPR048325">
    <property type="entry name" value="ZSWIM3_N"/>
</dbReference>
<dbReference type="OrthoDB" id="5915810at2759"/>
<dbReference type="Proteomes" id="UP001152747">
    <property type="component" value="Unassembled WGS sequence"/>
</dbReference>
<dbReference type="EMBL" id="CANHGI010000003">
    <property type="protein sequence ID" value="CAI5446149.1"/>
    <property type="molecule type" value="Genomic_DNA"/>
</dbReference>
<accession>A0A9P1IIH5</accession>
<dbReference type="PANTHER" id="PTHR31569:SF4">
    <property type="entry name" value="SWIM-TYPE DOMAIN-CONTAINING PROTEIN"/>
    <property type="match status" value="1"/>
</dbReference>
<organism evidence="3 4">
    <name type="scientific">Caenorhabditis angaria</name>
    <dbReference type="NCBI Taxonomy" id="860376"/>
    <lineage>
        <taxon>Eukaryota</taxon>
        <taxon>Metazoa</taxon>
        <taxon>Ecdysozoa</taxon>
        <taxon>Nematoda</taxon>
        <taxon>Chromadorea</taxon>
        <taxon>Rhabditida</taxon>
        <taxon>Rhabditina</taxon>
        <taxon>Rhabditomorpha</taxon>
        <taxon>Rhabditoidea</taxon>
        <taxon>Rhabditidae</taxon>
        <taxon>Peloderinae</taxon>
        <taxon>Caenorhabditis</taxon>
    </lineage>
</organism>
<reference evidence="3" key="1">
    <citation type="submission" date="2022-11" db="EMBL/GenBank/DDBJ databases">
        <authorList>
            <person name="Kikuchi T."/>
        </authorList>
    </citation>
    <scope>NUCLEOTIDE SEQUENCE</scope>
    <source>
        <strain evidence="3">PS1010</strain>
    </source>
</reference>
<evidence type="ECO:0000256" key="1">
    <source>
        <dbReference type="SAM" id="MobiDB-lite"/>
    </source>
</evidence>
<dbReference type="PANTHER" id="PTHR31569">
    <property type="entry name" value="SWIM-TYPE DOMAIN-CONTAINING PROTEIN"/>
    <property type="match status" value="1"/>
</dbReference>
<proteinExistence type="predicted"/>
<gene>
    <name evidence="3" type="ORF">CAMP_LOCUS8786</name>
</gene>
<feature type="compositionally biased region" description="Low complexity" evidence="1">
    <location>
        <begin position="189"/>
        <end position="206"/>
    </location>
</feature>
<name>A0A9P1IIH5_9PELO</name>
<feature type="region of interest" description="Disordered" evidence="1">
    <location>
        <begin position="179"/>
        <end position="215"/>
    </location>
</feature>